<dbReference type="EMBL" id="CP059833">
    <property type="protein sequence ID" value="QMV85111.1"/>
    <property type="molecule type" value="Genomic_DNA"/>
</dbReference>
<dbReference type="RefSeq" id="WP_182385917.1">
    <property type="nucleotide sequence ID" value="NZ_CP059833.1"/>
</dbReference>
<dbReference type="Gene3D" id="1.20.1550.10">
    <property type="entry name" value="DsbB-like"/>
    <property type="match status" value="1"/>
</dbReference>
<sequence length="496" mass="54452">MFDAKVFRFILAAAVFIIMAFPVGVANIYLGFINGESPCILCGNERFGMVLIGALGVFILRYGARMRYMVTLLLVAFYYLYTTVRHWGGRANADLGQGFGDAVLGVHTYTWGILVYWVVIGVLAVGFIFIGKDKVLAQEFISTEVNVKKFSPATKFVTIVAILITCTNCLQFLIGNGIPPYAGAGDPARFTFNIAQTAKYWDKEHQYESLGDIRLHKFNAPDPHKGIEFDTSPLVGKETLELAGTQEIGFPVAGFRGKGRAAGIAYDSDNDKFGLVSSDGGFYYTDENFKEYSSFARVDVPNGSDIHNTVDAAYFKPGGLVAIAQNKTIYGAVIQDEVDEKIAWKDFTDTSGDIMPIFDSKGRPELRTIRARMAYTLSVASESTADTFVTLSVPHERSKQVVISEFSKADNKLIREGVLDAEGVYPVGADLHDGLLYVLSKEHNSLLTIDIADFSVKEIRNLPELGDVRDVAVSGKSAFVLAHDGDRDLVHELKIS</sequence>
<dbReference type="Proteomes" id="UP000515570">
    <property type="component" value="Chromosome"/>
</dbReference>
<name>A0A7G5FES0_9CORY</name>
<dbReference type="SUPFAM" id="SSF158442">
    <property type="entry name" value="DsbB-like"/>
    <property type="match status" value="1"/>
</dbReference>
<dbReference type="GO" id="GO:0016020">
    <property type="term" value="C:membrane"/>
    <property type="evidence" value="ECO:0007669"/>
    <property type="project" value="UniProtKB-SubCell"/>
</dbReference>
<dbReference type="GO" id="GO:0015035">
    <property type="term" value="F:protein-disulfide reductase activity"/>
    <property type="evidence" value="ECO:0007669"/>
    <property type="project" value="InterPro"/>
</dbReference>
<keyword evidence="4 5" id="KW-0472">Membrane</keyword>
<gene>
    <name evidence="6" type="ORF">HW450_12425</name>
</gene>
<feature type="transmembrane region" description="Helical" evidence="5">
    <location>
        <begin position="47"/>
        <end position="63"/>
    </location>
</feature>
<keyword evidence="2 5" id="KW-0812">Transmembrane</keyword>
<protein>
    <submittedName>
        <fullName evidence="6">Disulfide bond formation protein B</fullName>
    </submittedName>
</protein>
<organism evidence="6 7">
    <name type="scientific">Corynebacterium hindlerae</name>
    <dbReference type="NCBI Taxonomy" id="699041"/>
    <lineage>
        <taxon>Bacteria</taxon>
        <taxon>Bacillati</taxon>
        <taxon>Actinomycetota</taxon>
        <taxon>Actinomycetes</taxon>
        <taxon>Mycobacteriales</taxon>
        <taxon>Corynebacteriaceae</taxon>
        <taxon>Corynebacterium</taxon>
    </lineage>
</organism>
<dbReference type="InterPro" id="IPR011044">
    <property type="entry name" value="Quino_amine_DH_bsu"/>
</dbReference>
<feature type="transmembrane region" description="Helical" evidence="5">
    <location>
        <begin position="156"/>
        <end position="174"/>
    </location>
</feature>
<evidence type="ECO:0000256" key="4">
    <source>
        <dbReference type="ARBA" id="ARBA00023136"/>
    </source>
</evidence>
<dbReference type="GO" id="GO:0006457">
    <property type="term" value="P:protein folding"/>
    <property type="evidence" value="ECO:0007669"/>
    <property type="project" value="InterPro"/>
</dbReference>
<evidence type="ECO:0000256" key="2">
    <source>
        <dbReference type="ARBA" id="ARBA00022692"/>
    </source>
</evidence>
<proteinExistence type="predicted"/>
<dbReference type="InterPro" id="IPR003752">
    <property type="entry name" value="DiS_bond_form_DsbB/BdbC"/>
</dbReference>
<feature type="transmembrane region" description="Helical" evidence="5">
    <location>
        <begin position="108"/>
        <end position="130"/>
    </location>
</feature>
<evidence type="ECO:0000256" key="1">
    <source>
        <dbReference type="ARBA" id="ARBA00004141"/>
    </source>
</evidence>
<dbReference type="SUPFAM" id="SSF50969">
    <property type="entry name" value="YVTN repeat-like/Quinoprotein amine dehydrogenase"/>
    <property type="match status" value="1"/>
</dbReference>
<evidence type="ECO:0000313" key="6">
    <source>
        <dbReference type="EMBL" id="QMV85111.1"/>
    </source>
</evidence>
<comment type="subcellular location">
    <subcellularLocation>
        <location evidence="1">Membrane</location>
        <topology evidence="1">Multi-pass membrane protein</topology>
    </subcellularLocation>
</comment>
<feature type="transmembrane region" description="Helical" evidence="5">
    <location>
        <begin position="7"/>
        <end position="32"/>
    </location>
</feature>
<dbReference type="InterPro" id="IPR023380">
    <property type="entry name" value="DsbB-like_sf"/>
</dbReference>
<dbReference type="Pfam" id="PF02600">
    <property type="entry name" value="DsbB"/>
    <property type="match status" value="1"/>
</dbReference>
<feature type="transmembrane region" description="Helical" evidence="5">
    <location>
        <begin position="70"/>
        <end position="88"/>
    </location>
</feature>
<keyword evidence="7" id="KW-1185">Reference proteome</keyword>
<reference evidence="6 7" key="1">
    <citation type="submission" date="2020-07" db="EMBL/GenBank/DDBJ databases">
        <title>non toxigenic Corynebacterium sp. nov from a clinical source.</title>
        <authorList>
            <person name="Bernier A.-M."/>
            <person name="Bernard K."/>
        </authorList>
    </citation>
    <scope>NUCLEOTIDE SEQUENCE [LARGE SCALE GENOMIC DNA]</scope>
    <source>
        <strain evidence="7">NML 93-0612</strain>
    </source>
</reference>
<evidence type="ECO:0000313" key="7">
    <source>
        <dbReference type="Proteomes" id="UP000515570"/>
    </source>
</evidence>
<keyword evidence="3 5" id="KW-1133">Transmembrane helix</keyword>
<dbReference type="AlphaFoldDB" id="A0A7G5FES0"/>
<evidence type="ECO:0000256" key="3">
    <source>
        <dbReference type="ARBA" id="ARBA00022989"/>
    </source>
</evidence>
<evidence type="ECO:0000256" key="5">
    <source>
        <dbReference type="SAM" id="Phobius"/>
    </source>
</evidence>
<accession>A0A7G5FES0</accession>